<keyword evidence="10" id="KW-1133">Transmembrane helix</keyword>
<dbReference type="GO" id="GO:0005524">
    <property type="term" value="F:ATP binding"/>
    <property type="evidence" value="ECO:0007669"/>
    <property type="project" value="UniProtKB-KW"/>
</dbReference>
<evidence type="ECO:0000256" key="7">
    <source>
        <dbReference type="ARBA" id="ARBA00022741"/>
    </source>
</evidence>
<dbReference type="SUPFAM" id="SSF49265">
    <property type="entry name" value="Fibronectin type III"/>
    <property type="match status" value="2"/>
</dbReference>
<dbReference type="PANTHER" id="PTHR30032:SF8">
    <property type="entry name" value="GERMINATION-SPECIFIC N-ACETYLMURAMOYL-L-ALANINE AMIDASE"/>
    <property type="match status" value="1"/>
</dbReference>
<evidence type="ECO:0000256" key="14">
    <source>
        <dbReference type="ARBA" id="ARBA00023170"/>
    </source>
</evidence>
<evidence type="ECO:0000256" key="3">
    <source>
        <dbReference type="ARBA" id="ARBA00022475"/>
    </source>
</evidence>
<evidence type="ECO:0000256" key="17">
    <source>
        <dbReference type="SAM" id="SignalP"/>
    </source>
</evidence>
<protein>
    <recommendedName>
        <fullName evidence="2">receptor protein-tyrosine kinase</fullName>
        <ecNumber evidence="2">2.7.10.1</ecNumber>
    </recommendedName>
</protein>
<dbReference type="InterPro" id="IPR055163">
    <property type="entry name" value="ALK/LTK-like_GRD"/>
</dbReference>
<evidence type="ECO:0000256" key="2">
    <source>
        <dbReference type="ARBA" id="ARBA00011902"/>
    </source>
</evidence>
<gene>
    <name evidence="19" type="ORF">ER308_15010</name>
</gene>
<keyword evidence="12" id="KW-0829">Tyrosine-protein kinase</keyword>
<feature type="compositionally biased region" description="Basic and acidic residues" evidence="16">
    <location>
        <begin position="1293"/>
        <end position="1308"/>
    </location>
</feature>
<keyword evidence="13" id="KW-1015">Disulfide bond</keyword>
<dbReference type="InterPro" id="IPR036116">
    <property type="entry name" value="FN3_sf"/>
</dbReference>
<dbReference type="KEGG" id="erz:ER308_15010"/>
<evidence type="ECO:0000256" key="16">
    <source>
        <dbReference type="SAM" id="MobiDB-lite"/>
    </source>
</evidence>
<keyword evidence="15" id="KW-0325">Glycoprotein</keyword>
<keyword evidence="6 17" id="KW-0732">Signal</keyword>
<evidence type="ECO:0000256" key="1">
    <source>
        <dbReference type="ARBA" id="ARBA00004251"/>
    </source>
</evidence>
<feature type="domain" description="ALK/LTK-like glycine-rich" evidence="18">
    <location>
        <begin position="50"/>
        <end position="256"/>
    </location>
</feature>
<evidence type="ECO:0000256" key="12">
    <source>
        <dbReference type="ARBA" id="ARBA00023137"/>
    </source>
</evidence>
<keyword evidence="5" id="KW-0812">Transmembrane</keyword>
<dbReference type="GO" id="GO:0005886">
    <property type="term" value="C:plasma membrane"/>
    <property type="evidence" value="ECO:0007669"/>
    <property type="project" value="UniProtKB-SubCell"/>
</dbReference>
<evidence type="ECO:0000256" key="8">
    <source>
        <dbReference type="ARBA" id="ARBA00022777"/>
    </source>
</evidence>
<keyword evidence="4" id="KW-0808">Transferase</keyword>
<feature type="region of interest" description="Disordered" evidence="16">
    <location>
        <begin position="1287"/>
        <end position="1326"/>
    </location>
</feature>
<evidence type="ECO:0000256" key="15">
    <source>
        <dbReference type="ARBA" id="ARBA00023180"/>
    </source>
</evidence>
<evidence type="ECO:0000256" key="9">
    <source>
        <dbReference type="ARBA" id="ARBA00022840"/>
    </source>
</evidence>
<keyword evidence="20" id="KW-1185">Reference proteome</keyword>
<accession>A0A411YI39</accession>
<feature type="compositionally biased region" description="Polar residues" evidence="16">
    <location>
        <begin position="1435"/>
        <end position="1450"/>
    </location>
</feature>
<evidence type="ECO:0000256" key="4">
    <source>
        <dbReference type="ARBA" id="ARBA00022679"/>
    </source>
</evidence>
<dbReference type="Pfam" id="PF04122">
    <property type="entry name" value="CW_binding_2"/>
    <property type="match status" value="3"/>
</dbReference>
<evidence type="ECO:0000256" key="11">
    <source>
        <dbReference type="ARBA" id="ARBA00023136"/>
    </source>
</evidence>
<feature type="compositionally biased region" description="Gly residues" evidence="16">
    <location>
        <begin position="109"/>
        <end position="120"/>
    </location>
</feature>
<feature type="compositionally biased region" description="Gly residues" evidence="16">
    <location>
        <begin position="170"/>
        <end position="179"/>
    </location>
</feature>
<evidence type="ECO:0000256" key="6">
    <source>
        <dbReference type="ARBA" id="ARBA00022729"/>
    </source>
</evidence>
<evidence type="ECO:0000256" key="5">
    <source>
        <dbReference type="ARBA" id="ARBA00022692"/>
    </source>
</evidence>
<keyword evidence="3" id="KW-1003">Cell membrane</keyword>
<evidence type="ECO:0000256" key="13">
    <source>
        <dbReference type="ARBA" id="ARBA00023157"/>
    </source>
</evidence>
<evidence type="ECO:0000256" key="10">
    <source>
        <dbReference type="ARBA" id="ARBA00022989"/>
    </source>
</evidence>
<dbReference type="Gene3D" id="3.40.50.12090">
    <property type="match status" value="1"/>
</dbReference>
<dbReference type="Pfam" id="PF12810">
    <property type="entry name" value="ALK_LTK_GRD"/>
    <property type="match status" value="1"/>
</dbReference>
<organism evidence="19 20">
    <name type="scientific">Egibacter rhizosphaerae</name>
    <dbReference type="NCBI Taxonomy" id="1670831"/>
    <lineage>
        <taxon>Bacteria</taxon>
        <taxon>Bacillati</taxon>
        <taxon>Actinomycetota</taxon>
        <taxon>Nitriliruptoria</taxon>
        <taxon>Egibacterales</taxon>
        <taxon>Egibacteraceae</taxon>
        <taxon>Egibacter</taxon>
    </lineage>
</organism>
<feature type="compositionally biased region" description="Basic and acidic residues" evidence="16">
    <location>
        <begin position="1369"/>
        <end position="1382"/>
    </location>
</feature>
<dbReference type="OrthoDB" id="9764271at2"/>
<dbReference type="InterPro" id="IPR051922">
    <property type="entry name" value="Bact_Sporulation_Assoc"/>
</dbReference>
<feature type="region of interest" description="Disordered" evidence="16">
    <location>
        <begin position="135"/>
        <end position="192"/>
    </location>
</feature>
<reference evidence="19 20" key="1">
    <citation type="submission" date="2019-01" db="EMBL/GenBank/DDBJ databases">
        <title>Egibacter rhizosphaerae EGI 80759T.</title>
        <authorList>
            <person name="Chen D.-D."/>
            <person name="Tian Y."/>
            <person name="Jiao J.-Y."/>
            <person name="Zhang X.-T."/>
            <person name="Zhang Y.-G."/>
            <person name="Zhang Y."/>
            <person name="Xiao M."/>
            <person name="Shu W.-S."/>
            <person name="Li W.-J."/>
        </authorList>
    </citation>
    <scope>NUCLEOTIDE SEQUENCE [LARGE SCALE GENOMIC DNA]</scope>
    <source>
        <strain evidence="19 20">EGI 80759</strain>
    </source>
</reference>
<feature type="region of interest" description="Disordered" evidence="16">
    <location>
        <begin position="1420"/>
        <end position="1450"/>
    </location>
</feature>
<dbReference type="RefSeq" id="WP_131155735.1">
    <property type="nucleotide sequence ID" value="NZ_CP036402.1"/>
</dbReference>
<proteinExistence type="predicted"/>
<dbReference type="InterPro" id="IPR007253">
    <property type="entry name" value="Cell_wall-bd_2"/>
</dbReference>
<dbReference type="GO" id="GO:0004714">
    <property type="term" value="F:transmembrane receptor protein tyrosine kinase activity"/>
    <property type="evidence" value="ECO:0007669"/>
    <property type="project" value="UniProtKB-EC"/>
</dbReference>
<name>A0A411YI39_9ACTN</name>
<keyword evidence="7" id="KW-0547">Nucleotide-binding</keyword>
<dbReference type="EMBL" id="CP036402">
    <property type="protein sequence ID" value="QBI20742.1"/>
    <property type="molecule type" value="Genomic_DNA"/>
</dbReference>
<evidence type="ECO:0000313" key="19">
    <source>
        <dbReference type="EMBL" id="QBI20742.1"/>
    </source>
</evidence>
<sequence length="1839" mass="182712">MSYPRLAARALLPRRALAVLLVLVLVASLVAVPPSTPATAADTVGVTFGLEGAGGGNEGGSGGWAAGTAELDIGDEFTVVVGGAGDQQAQSPGDSGFNGGGDARLQGDYAGGPIGTGGGATDVRLDGDGLDERVLVAGGGGGGASDWNTSASGGDGGGEEGEGGSASYATGGGGTQGDGGEGEASCGEYCPDGPPDGVFDDGDPGQGGDVDVQTGGSYAAGGGGGWHGGGGAGEQYPSDDYGVAGGGGSGHIDDDVISDGSMETGGGAGAASDGSATVTLVYPGGAEQTETFGQGEHTVALGEAPDAPTIDDAGLGEVTTDEATIDVAWTEPSDTGDEGVTSYRVEIHHAGDAPGDAEPLAETQPDEDADSASLTVEEAGELEAFVRAESGIAPGDWDSAAVGDVALCPTAPVDPAVDDVAWDQEQREATVSWEPPESDGGDDLLEYVVTSGEASTTVGAGTHAATVAVAAGGDTVEIEAVNDVVTGEAAATTVDALDAPGSDLDPIDATPEPTDGAVDVHLDWSEPSDWGDGESAPAGHYRVERDGQTLADDVDATATTVEIGETDLGDTHPVEVFAVGIQGDDGAAVPTDASFGGAPDAPTGLAVTDAPAWDVDADAYTVPLAWDAYEPPQDLPTGTELVATSDGEEVARAGEDDTGATAVLPSDPLESEEVELRAVNPSAESAPATAHLSDPDAPEAPDVVVTDQEVVDDGEQVQATVELSWDGQQAPVDALEVVDSDDGAVLAVHDDPAGDAGEAGLVTATLTADATAFRDAQLADRPAVEVRLVATGAVEGAVAVVQAQELEGPDIVAEIDRTASQLVVDAAATSAVILDEVTVVGEALDGDATIDEVATDPGDEAVFDLAGEGALWELEVTVETAAGQTTSTTVVGLTGTPPEPEIEAAVNEPASPRYHVTVDAPTHYYADAVADAVDPVAVLVTLEHPDDEDPVDEAVLDAVEAPETVALDTGEVDPEQLEAQAVAVWTDPAAGDTVDSEPAGTNVVERSANVGPTIEVNADGDEPRADVPAAAGCWTGAETSDGQPECTLRAAIEFANATADADLDPVQEIVLPAGATIVPDEALELDVEQEVTVTGDERDVAEVVLADGDLTAAAGVTLDRLDVTDGVITSGGAVATTGVVLTNTHLMADEDLTLERSSATDGSVTGTHVDLTGSAVVDADVSAERVTVAASTVRGGAVHAEQTIVSGTTLDGWELPDDPNATVAIAGSIVALTGCGAAEVTDEGGNARLGGNCADGLDGPTVDIGNLVPVDAEANAADGLFRRGEALAPDPDAVDHGSFDDLFDRADSETCPNRDQLGNPPAGWDCDSGAVETGLADRGQDAGTVEVTVLDPSGESADGASVTFTDTGSGDHRVTHHAEPGADHPLISTLSVAPASVPPSVTAELPPGEVDLRLQADGLASSRDSAVVPSGGGTTSTEAQLSRPTRPSPTELQVTVTDAGEALVAGAEVVVDDGALAGTTDEEGLVAWSSSDEDVPTGDVVEIAVTADGHRDATVTEAVEARATTAVEVALDPAGTERIAGGDRVETAAEVALEAHPDGSDTAVVATGAEPADSLAAGPLAAAADAPLLLTRGDELPAATSEALEALGVTQVLVVGGPDAVAGSVEAALGGGGVTVDRIAGQDRFDTAARVAEEVTARGGATGRALLAASDPAAPERGWPDALAAASYAGIDATPILLTRADDVPDATREAADGRTVEVVGGPTVVSDDATAGLDVARRLAGADRWGTTVAVLDAAIAVGADPDQAWIATGRDWPDGLTAGAAAAATGGVLVLVDGGDLDASAATREWLTDHAPDRLRITGGSEIVTPTVVEALSGREP</sequence>
<keyword evidence="11" id="KW-0472">Membrane</keyword>
<dbReference type="EC" id="2.7.10.1" evidence="2"/>
<evidence type="ECO:0000259" key="18">
    <source>
        <dbReference type="Pfam" id="PF12810"/>
    </source>
</evidence>
<dbReference type="PANTHER" id="PTHR30032">
    <property type="entry name" value="N-ACETYLMURAMOYL-L-ALANINE AMIDASE-RELATED"/>
    <property type="match status" value="1"/>
</dbReference>
<feature type="chain" id="PRO_5019456674" description="receptor protein-tyrosine kinase" evidence="17">
    <location>
        <begin position="41"/>
        <end position="1839"/>
    </location>
</feature>
<feature type="region of interest" description="Disordered" evidence="16">
    <location>
        <begin position="1352"/>
        <end position="1382"/>
    </location>
</feature>
<keyword evidence="9" id="KW-0067">ATP-binding</keyword>
<keyword evidence="8" id="KW-0418">Kinase</keyword>
<feature type="region of interest" description="Disordered" evidence="16">
    <location>
        <begin position="679"/>
        <end position="700"/>
    </location>
</feature>
<feature type="region of interest" description="Disordered" evidence="16">
    <location>
        <begin position="84"/>
        <end position="122"/>
    </location>
</feature>
<evidence type="ECO:0000313" key="20">
    <source>
        <dbReference type="Proteomes" id="UP000291469"/>
    </source>
</evidence>
<keyword evidence="14" id="KW-0675">Receptor</keyword>
<comment type="subcellular location">
    <subcellularLocation>
        <location evidence="1">Cell membrane</location>
        <topology evidence="1">Single-pass type I membrane protein</topology>
    </subcellularLocation>
</comment>
<feature type="signal peptide" evidence="17">
    <location>
        <begin position="1"/>
        <end position="40"/>
    </location>
</feature>
<dbReference type="Proteomes" id="UP000291469">
    <property type="component" value="Chromosome"/>
</dbReference>